<accession>A0AAU9LLE8</accession>
<dbReference type="SUPFAM" id="SSF54928">
    <property type="entry name" value="RNA-binding domain, RBD"/>
    <property type="match status" value="1"/>
</dbReference>
<evidence type="ECO:0000256" key="4">
    <source>
        <dbReference type="PROSITE-ProRule" id="PRU00176"/>
    </source>
</evidence>
<dbReference type="CDD" id="cd00590">
    <property type="entry name" value="RRM_SF"/>
    <property type="match status" value="1"/>
</dbReference>
<protein>
    <recommendedName>
        <fullName evidence="5">RRM domain-containing protein</fullName>
    </recommendedName>
</protein>
<evidence type="ECO:0000256" key="2">
    <source>
        <dbReference type="ARBA" id="ARBA00022728"/>
    </source>
</evidence>
<dbReference type="GO" id="GO:0003723">
    <property type="term" value="F:RNA binding"/>
    <property type="evidence" value="ECO:0007669"/>
    <property type="project" value="UniProtKB-UniRule"/>
</dbReference>
<dbReference type="PANTHER" id="PTHR23147">
    <property type="entry name" value="SERINE/ARGININE RICH SPLICING FACTOR"/>
    <property type="match status" value="1"/>
</dbReference>
<sequence length="157" mass="18652">MKGHQQNREWTEVRRRKNKNTVQANKVLTNYYVSGFSDGTRKEELWEPFSRHGKVMDVYFGLKKDLHKRNFAFVRYAGVKDAKEMELKLQGIKCRGKTLEVNISKHQRKTQQYQHQVPHRQLMQSKNMQPNVYHSAQPHYTEVRSNRTYAQAVSNSK</sequence>
<dbReference type="GO" id="GO:0005681">
    <property type="term" value="C:spliceosomal complex"/>
    <property type="evidence" value="ECO:0007669"/>
    <property type="project" value="UniProtKB-KW"/>
</dbReference>
<dbReference type="InterPro" id="IPR000504">
    <property type="entry name" value="RRM_dom"/>
</dbReference>
<keyword evidence="1" id="KW-0507">mRNA processing</keyword>
<proteinExistence type="predicted"/>
<dbReference type="Pfam" id="PF00076">
    <property type="entry name" value="RRM_1"/>
    <property type="match status" value="1"/>
</dbReference>
<evidence type="ECO:0000256" key="3">
    <source>
        <dbReference type="ARBA" id="ARBA00023187"/>
    </source>
</evidence>
<evidence type="ECO:0000256" key="1">
    <source>
        <dbReference type="ARBA" id="ARBA00022664"/>
    </source>
</evidence>
<dbReference type="InterPro" id="IPR012677">
    <property type="entry name" value="Nucleotide-bd_a/b_plait_sf"/>
</dbReference>
<dbReference type="InterPro" id="IPR050907">
    <property type="entry name" value="SRSF"/>
</dbReference>
<dbReference type="SMART" id="SM00360">
    <property type="entry name" value="RRM"/>
    <property type="match status" value="1"/>
</dbReference>
<dbReference type="Gene3D" id="3.30.70.330">
    <property type="match status" value="1"/>
</dbReference>
<dbReference type="EMBL" id="CAKMRJ010000001">
    <property type="protein sequence ID" value="CAH1415581.1"/>
    <property type="molecule type" value="Genomic_DNA"/>
</dbReference>
<reference evidence="6 7" key="1">
    <citation type="submission" date="2022-01" db="EMBL/GenBank/DDBJ databases">
        <authorList>
            <person name="Xiong W."/>
            <person name="Schranz E."/>
        </authorList>
    </citation>
    <scope>NUCLEOTIDE SEQUENCE [LARGE SCALE GENOMIC DNA]</scope>
</reference>
<feature type="domain" description="RRM" evidence="5">
    <location>
        <begin position="29"/>
        <end position="106"/>
    </location>
</feature>
<gene>
    <name evidence="6" type="ORF">LVIROSA_LOCUS3415</name>
</gene>
<dbReference type="InterPro" id="IPR035979">
    <property type="entry name" value="RBD_domain_sf"/>
</dbReference>
<organism evidence="6 7">
    <name type="scientific">Lactuca virosa</name>
    <dbReference type="NCBI Taxonomy" id="75947"/>
    <lineage>
        <taxon>Eukaryota</taxon>
        <taxon>Viridiplantae</taxon>
        <taxon>Streptophyta</taxon>
        <taxon>Embryophyta</taxon>
        <taxon>Tracheophyta</taxon>
        <taxon>Spermatophyta</taxon>
        <taxon>Magnoliopsida</taxon>
        <taxon>eudicotyledons</taxon>
        <taxon>Gunneridae</taxon>
        <taxon>Pentapetalae</taxon>
        <taxon>asterids</taxon>
        <taxon>campanulids</taxon>
        <taxon>Asterales</taxon>
        <taxon>Asteraceae</taxon>
        <taxon>Cichorioideae</taxon>
        <taxon>Cichorieae</taxon>
        <taxon>Lactucinae</taxon>
        <taxon>Lactuca</taxon>
    </lineage>
</organism>
<evidence type="ECO:0000313" key="7">
    <source>
        <dbReference type="Proteomes" id="UP001157418"/>
    </source>
</evidence>
<dbReference type="AlphaFoldDB" id="A0AAU9LLE8"/>
<name>A0AAU9LLE8_9ASTR</name>
<dbReference type="PROSITE" id="PS50102">
    <property type="entry name" value="RRM"/>
    <property type="match status" value="1"/>
</dbReference>
<evidence type="ECO:0000313" key="6">
    <source>
        <dbReference type="EMBL" id="CAH1415581.1"/>
    </source>
</evidence>
<keyword evidence="4" id="KW-0694">RNA-binding</keyword>
<comment type="caution">
    <text evidence="6">The sequence shown here is derived from an EMBL/GenBank/DDBJ whole genome shotgun (WGS) entry which is preliminary data.</text>
</comment>
<dbReference type="Proteomes" id="UP001157418">
    <property type="component" value="Unassembled WGS sequence"/>
</dbReference>
<keyword evidence="3" id="KW-0508">mRNA splicing</keyword>
<evidence type="ECO:0000259" key="5">
    <source>
        <dbReference type="PROSITE" id="PS50102"/>
    </source>
</evidence>
<keyword evidence="2" id="KW-0747">Spliceosome</keyword>
<dbReference type="GO" id="GO:0008380">
    <property type="term" value="P:RNA splicing"/>
    <property type="evidence" value="ECO:0007669"/>
    <property type="project" value="UniProtKB-KW"/>
</dbReference>
<dbReference type="GO" id="GO:0006397">
    <property type="term" value="P:mRNA processing"/>
    <property type="evidence" value="ECO:0007669"/>
    <property type="project" value="UniProtKB-KW"/>
</dbReference>
<keyword evidence="7" id="KW-1185">Reference proteome</keyword>